<proteinExistence type="predicted"/>
<dbReference type="Proteomes" id="UP000037035">
    <property type="component" value="Unassembled WGS sequence"/>
</dbReference>
<name>A0A0L6V4L2_9BASI</name>
<keyword evidence="3" id="KW-1185">Reference proteome</keyword>
<dbReference type="AlphaFoldDB" id="A0A0L6V4L2"/>
<comment type="caution">
    <text evidence="2">The sequence shown here is derived from an EMBL/GenBank/DDBJ whole genome shotgun (WGS) entry which is preliminary data.</text>
</comment>
<gene>
    <name evidence="2" type="ORF">VP01_2678g1</name>
</gene>
<feature type="compositionally biased region" description="Low complexity" evidence="1">
    <location>
        <begin position="134"/>
        <end position="148"/>
    </location>
</feature>
<dbReference type="VEuPathDB" id="FungiDB:VP01_2678g1"/>
<protein>
    <submittedName>
        <fullName evidence="2">Uncharacterized protein</fullName>
    </submittedName>
</protein>
<evidence type="ECO:0000313" key="3">
    <source>
        <dbReference type="Proteomes" id="UP000037035"/>
    </source>
</evidence>
<dbReference type="EMBL" id="LAVV01007588">
    <property type="protein sequence ID" value="KNZ55437.1"/>
    <property type="molecule type" value="Genomic_DNA"/>
</dbReference>
<evidence type="ECO:0000313" key="2">
    <source>
        <dbReference type="EMBL" id="KNZ55437.1"/>
    </source>
</evidence>
<organism evidence="2 3">
    <name type="scientific">Puccinia sorghi</name>
    <dbReference type="NCBI Taxonomy" id="27349"/>
    <lineage>
        <taxon>Eukaryota</taxon>
        <taxon>Fungi</taxon>
        <taxon>Dikarya</taxon>
        <taxon>Basidiomycota</taxon>
        <taxon>Pucciniomycotina</taxon>
        <taxon>Pucciniomycetes</taxon>
        <taxon>Pucciniales</taxon>
        <taxon>Pucciniaceae</taxon>
        <taxon>Puccinia</taxon>
    </lineage>
</organism>
<reference evidence="2 3" key="1">
    <citation type="submission" date="2015-08" db="EMBL/GenBank/DDBJ databases">
        <title>Next Generation Sequencing and Analysis of the Genome of Puccinia sorghi L Schw, the Causal Agent of Maize Common Rust.</title>
        <authorList>
            <person name="Rochi L."/>
            <person name="Burguener G."/>
            <person name="Darino M."/>
            <person name="Turjanski A."/>
            <person name="Kreff E."/>
            <person name="Dieguez M.J."/>
            <person name="Sacco F."/>
        </authorList>
    </citation>
    <scope>NUCLEOTIDE SEQUENCE [LARGE SCALE GENOMIC DNA]</scope>
    <source>
        <strain evidence="2 3">RO10H11247</strain>
    </source>
</reference>
<feature type="region of interest" description="Disordered" evidence="1">
    <location>
        <begin position="134"/>
        <end position="154"/>
    </location>
</feature>
<sequence length="252" mass="28311">MALLIPKPTLKSIKKKILLNHVQAFICKKGQDRERLEGDLVTEFVEKVACESNKRFASAGPLIWDVTRTPIEWHIYLLQSPLLPKLTKDSQYLISNQAMFSHWVEVVAALWVVKSQATAAAKAQNHTLSVIAAQNANSSRRRNQGSSNKPNHYFSPSVFKDSVELHMENLYKETFPTKIMIANFQSHADLGSFSGESHSSFFFLSLGVLINLPPASLHYLNLISKKQRLSSSLSSTSEMCKILLELLANKKK</sequence>
<accession>A0A0L6V4L2</accession>
<evidence type="ECO:0000256" key="1">
    <source>
        <dbReference type="SAM" id="MobiDB-lite"/>
    </source>
</evidence>